<evidence type="ECO:0000256" key="8">
    <source>
        <dbReference type="PIRSR" id="PIRSR602401-1"/>
    </source>
</evidence>
<comment type="cofactor">
    <cofactor evidence="1 8">
        <name>heme</name>
        <dbReference type="ChEBI" id="CHEBI:30413"/>
    </cofactor>
</comment>
<feature type="region of interest" description="Disordered" evidence="9">
    <location>
        <begin position="302"/>
        <end position="324"/>
    </location>
</feature>
<dbReference type="GO" id="GO:0004497">
    <property type="term" value="F:monooxygenase activity"/>
    <property type="evidence" value="ECO:0007669"/>
    <property type="project" value="UniProtKB-KW"/>
</dbReference>
<proteinExistence type="predicted"/>
<dbReference type="PRINTS" id="PR00463">
    <property type="entry name" value="EP450I"/>
</dbReference>
<evidence type="ECO:0000256" key="5">
    <source>
        <dbReference type="ARBA" id="ARBA00023002"/>
    </source>
</evidence>
<dbReference type="GO" id="GO:0016705">
    <property type="term" value="F:oxidoreductase activity, acting on paired donors, with incorporation or reduction of molecular oxygen"/>
    <property type="evidence" value="ECO:0007669"/>
    <property type="project" value="InterPro"/>
</dbReference>
<dbReference type="SUPFAM" id="SSF48264">
    <property type="entry name" value="Cytochrome P450"/>
    <property type="match status" value="1"/>
</dbReference>
<evidence type="ECO:0000256" key="9">
    <source>
        <dbReference type="SAM" id="MobiDB-lite"/>
    </source>
</evidence>
<evidence type="ECO:0000256" key="2">
    <source>
        <dbReference type="ARBA" id="ARBA00005179"/>
    </source>
</evidence>
<feature type="binding site" description="axial binding residue" evidence="8">
    <location>
        <position position="491"/>
    </location>
    <ligand>
        <name>heme</name>
        <dbReference type="ChEBI" id="CHEBI:30413"/>
    </ligand>
    <ligandPart>
        <name>Fe</name>
        <dbReference type="ChEBI" id="CHEBI:18248"/>
    </ligandPart>
</feature>
<evidence type="ECO:0000256" key="1">
    <source>
        <dbReference type="ARBA" id="ARBA00001971"/>
    </source>
</evidence>
<keyword evidence="6 8" id="KW-0408">Iron</keyword>
<evidence type="ECO:0000256" key="7">
    <source>
        <dbReference type="ARBA" id="ARBA00023033"/>
    </source>
</evidence>
<accession>A0AAW0RAP1</accession>
<evidence type="ECO:0000256" key="3">
    <source>
        <dbReference type="ARBA" id="ARBA00022617"/>
    </source>
</evidence>
<comment type="pathway">
    <text evidence="2">Secondary metabolite biosynthesis.</text>
</comment>
<dbReference type="InterPro" id="IPR001128">
    <property type="entry name" value="Cyt_P450"/>
</dbReference>
<keyword evidence="3 8" id="KW-0349">Heme</keyword>
<name>A0AAW0RAP1_9PEZI</name>
<dbReference type="InterPro" id="IPR050121">
    <property type="entry name" value="Cytochrome_P450_monoxygenase"/>
</dbReference>
<evidence type="ECO:0000256" key="6">
    <source>
        <dbReference type="ARBA" id="ARBA00023004"/>
    </source>
</evidence>
<feature type="region of interest" description="Disordered" evidence="9">
    <location>
        <begin position="527"/>
        <end position="556"/>
    </location>
</feature>
<dbReference type="Gene3D" id="1.10.630.10">
    <property type="entry name" value="Cytochrome P450"/>
    <property type="match status" value="1"/>
</dbReference>
<dbReference type="PANTHER" id="PTHR24305:SF107">
    <property type="entry name" value="P450, PUTATIVE (EUROFUNG)-RELATED"/>
    <property type="match status" value="1"/>
</dbReference>
<dbReference type="PANTHER" id="PTHR24305">
    <property type="entry name" value="CYTOCHROME P450"/>
    <property type="match status" value="1"/>
</dbReference>
<dbReference type="Pfam" id="PF00067">
    <property type="entry name" value="p450"/>
    <property type="match status" value="1"/>
</dbReference>
<dbReference type="PRINTS" id="PR00385">
    <property type="entry name" value="P450"/>
</dbReference>
<keyword evidence="5" id="KW-0560">Oxidoreductase</keyword>
<evidence type="ECO:0000313" key="11">
    <source>
        <dbReference type="Proteomes" id="UP001392437"/>
    </source>
</evidence>
<sequence>MAAKLDSWQLWRAMAFASAFGLAYFCLRLYQNRAKIWGLLTNHCQSKPGPPHHWLFGSIPALYNITKRLPKDVHGHTYAYYLQKEYNLPNLFYIDIWPVAPPWCVILDPDIAAQVTQGDMALPKYKNMQRYLEPMIDAENMVSSSGAMWKTLRTMFSPGFSPRHMVTLIPDMVDCVLPFTETLAHLATSGEKFLMEEETTKVTVDVIGKVILDADLNCQRSENELLNAFRDQADSLPGNSPLAMYMAWEPRRLLRQARNRRIIDGYIRNALLERLQKNGSEDATQGDNKYVIDMALDMHTAQSHPGGLEKRKSPSSSPAPDPDFIRHSISQMKTFLFAGHDTTSSTITYVYHLLSLNRGSLQRLRDEHERVFPGLSAAATAAAIKADPALLSNKSLPYTLAVLWETLRLYPAASAVRSGRAAVRVTDAATGASYPTDGFMVWIVHWAMHRRADLFPAPLEFRPERFLSEDAGLPAPPRDAWRPFEKGPRNCVGQELATLEIKIIMALTVRYFDVAAAYDGPGADRTPWGSGRRVGTPGARMAGTSRGDAGPLPKKQGLELNQVDGERAYQIMIGSAKPKDGFPCRVWRVGEMPATS</sequence>
<dbReference type="GO" id="GO:0020037">
    <property type="term" value="F:heme binding"/>
    <property type="evidence" value="ECO:0007669"/>
    <property type="project" value="InterPro"/>
</dbReference>
<keyword evidence="11" id="KW-1185">Reference proteome</keyword>
<gene>
    <name evidence="10" type="ORF">PG999_000160</name>
</gene>
<dbReference type="CDD" id="cd11051">
    <property type="entry name" value="CYP59-like"/>
    <property type="match status" value="1"/>
</dbReference>
<reference evidence="10 11" key="1">
    <citation type="submission" date="2023-01" db="EMBL/GenBank/DDBJ databases">
        <title>Analysis of 21 Apiospora genomes using comparative genomics revels a genus with tremendous synthesis potential of carbohydrate active enzymes and secondary metabolites.</title>
        <authorList>
            <person name="Sorensen T."/>
        </authorList>
    </citation>
    <scope>NUCLEOTIDE SEQUENCE [LARGE SCALE GENOMIC DNA]</scope>
    <source>
        <strain evidence="10 11">CBS 117206</strain>
    </source>
</reference>
<evidence type="ECO:0000313" key="10">
    <source>
        <dbReference type="EMBL" id="KAK8131987.1"/>
    </source>
</evidence>
<dbReference type="InterPro" id="IPR002401">
    <property type="entry name" value="Cyt_P450_E_grp-I"/>
</dbReference>
<dbReference type="EMBL" id="JAQQWP010000001">
    <property type="protein sequence ID" value="KAK8131987.1"/>
    <property type="molecule type" value="Genomic_DNA"/>
</dbReference>
<dbReference type="Proteomes" id="UP001392437">
    <property type="component" value="Unassembled WGS sequence"/>
</dbReference>
<evidence type="ECO:0000256" key="4">
    <source>
        <dbReference type="ARBA" id="ARBA00022723"/>
    </source>
</evidence>
<organism evidence="10 11">
    <name type="scientific">Apiospora kogelbergensis</name>
    <dbReference type="NCBI Taxonomy" id="1337665"/>
    <lineage>
        <taxon>Eukaryota</taxon>
        <taxon>Fungi</taxon>
        <taxon>Dikarya</taxon>
        <taxon>Ascomycota</taxon>
        <taxon>Pezizomycotina</taxon>
        <taxon>Sordariomycetes</taxon>
        <taxon>Xylariomycetidae</taxon>
        <taxon>Amphisphaeriales</taxon>
        <taxon>Apiosporaceae</taxon>
        <taxon>Apiospora</taxon>
    </lineage>
</organism>
<keyword evidence="7" id="KW-0503">Monooxygenase</keyword>
<dbReference type="InterPro" id="IPR036396">
    <property type="entry name" value="Cyt_P450_sf"/>
</dbReference>
<protein>
    <submittedName>
        <fullName evidence="10">AflN/verA/monooxygenase</fullName>
    </submittedName>
</protein>
<dbReference type="GO" id="GO:0005506">
    <property type="term" value="F:iron ion binding"/>
    <property type="evidence" value="ECO:0007669"/>
    <property type="project" value="InterPro"/>
</dbReference>
<comment type="caution">
    <text evidence="10">The sequence shown here is derived from an EMBL/GenBank/DDBJ whole genome shotgun (WGS) entry which is preliminary data.</text>
</comment>
<dbReference type="AlphaFoldDB" id="A0AAW0RAP1"/>
<keyword evidence="4 8" id="KW-0479">Metal-binding</keyword>